<protein>
    <recommendedName>
        <fullName evidence="4">Integrating conjugative element protein</fullName>
    </recommendedName>
</protein>
<dbReference type="AlphaFoldDB" id="A0A076PQI7"/>
<sequence length="431" mass="46264">MKKRASLNLRLRRLVAAVSTASMCAVLTPATTMAGTTTPAIIANTAKAALSCVSYSVEGVCFFLSCGWTGCWIRTSIKISHYVPDVVVSTYNEPLRHPWTDIGTVVATTLTTAGSALTGRLLDSSAGGLDSNSAMANFKGADAIGNPAGMFASMLASGGMFTMPKSIAFPTVSELAKFPSKELPNIGRQWTQVPASIAETVASDAKGLLSSESLLASLGTILKTIEGVKQVMEIAETVQQIQAGIAGLQQLSEILSGSTGGALFCPGGASYFNLHFQSELDAPFWRGIVPVEMIYPQAWVPGLGEIGSGYTQTWGNLYPRTGEIIQSHPVKASAVLAERVASIIYKEAQPHIYSRVQPSGGYRYFNYGEKRKWQMLYPQAWSGCQQFGQNDSLSLTSFGDGATSSDDGYAWNLWQKYTCCRRRGVYLYSVP</sequence>
<evidence type="ECO:0000313" key="3">
    <source>
        <dbReference type="Proteomes" id="UP000028782"/>
    </source>
</evidence>
<dbReference type="Pfam" id="PF06834">
    <property type="entry name" value="TraU"/>
    <property type="match status" value="2"/>
</dbReference>
<gene>
    <name evidence="2" type="ORF">O987_14375</name>
</gene>
<dbReference type="Proteomes" id="UP000028782">
    <property type="component" value="Chromosome"/>
</dbReference>
<name>A0A076PQI7_COMTE</name>
<proteinExistence type="predicted"/>
<organism evidence="2 3">
    <name type="scientific">Comamonas testosteroni TK102</name>
    <dbReference type="NCBI Taxonomy" id="1392005"/>
    <lineage>
        <taxon>Bacteria</taxon>
        <taxon>Pseudomonadati</taxon>
        <taxon>Pseudomonadota</taxon>
        <taxon>Betaproteobacteria</taxon>
        <taxon>Burkholderiales</taxon>
        <taxon>Comamonadaceae</taxon>
        <taxon>Comamonas</taxon>
    </lineage>
</organism>
<evidence type="ECO:0000313" key="2">
    <source>
        <dbReference type="EMBL" id="AIJ46991.1"/>
    </source>
</evidence>
<evidence type="ECO:0008006" key="4">
    <source>
        <dbReference type="Google" id="ProtNLM"/>
    </source>
</evidence>
<feature type="chain" id="PRO_5001715968" description="Integrating conjugative element protein" evidence="1">
    <location>
        <begin position="35"/>
        <end position="431"/>
    </location>
</feature>
<accession>A0A076PQI7</accession>
<reference evidence="2 3" key="1">
    <citation type="journal article" date="2014" name="Genome Announc.">
        <title>Complete Genome Sequence of Polychlorinated Biphenyl Degrader Comamonas testosteroni TK102 (NBRC 109938).</title>
        <authorList>
            <person name="Fukuda K."/>
            <person name="Hosoyama A."/>
            <person name="Tsuchikane K."/>
            <person name="Ohji S."/>
            <person name="Yamazoe A."/>
            <person name="Fujita N."/>
            <person name="Shintani M."/>
            <person name="Kimbara K."/>
        </authorList>
    </citation>
    <scope>NUCLEOTIDE SEQUENCE [LARGE SCALE GENOMIC DNA]</scope>
    <source>
        <strain evidence="2">TK102</strain>
    </source>
</reference>
<dbReference type="EMBL" id="CP006704">
    <property type="protein sequence ID" value="AIJ46991.1"/>
    <property type="molecule type" value="Genomic_DNA"/>
</dbReference>
<dbReference type="KEGG" id="ctes:O987_14375"/>
<feature type="signal peptide" evidence="1">
    <location>
        <begin position="1"/>
        <end position="34"/>
    </location>
</feature>
<evidence type="ECO:0000256" key="1">
    <source>
        <dbReference type="SAM" id="SignalP"/>
    </source>
</evidence>
<keyword evidence="1" id="KW-0732">Signal</keyword>
<dbReference type="HOGENOM" id="CLU_052140_0_0_4"/>
<dbReference type="InterPro" id="IPR009649">
    <property type="entry name" value="TraU"/>
</dbReference>